<sequence>MVLRSKAHWGYDAAFIDACRDELTLSADDLTRRHVMVAERGGHAVGIAALGEGEPPEGALDLLYVDPSAIGQGVGGLLFAQACAVARAAGFSRLTIDADPHAEAFYLSRGAVRIGESPSGSIPGRMLPLLAVELDGRR</sequence>
<organism evidence="4 5">
    <name type="scientific">Streptacidiphilus fuscans</name>
    <dbReference type="NCBI Taxonomy" id="2789292"/>
    <lineage>
        <taxon>Bacteria</taxon>
        <taxon>Bacillati</taxon>
        <taxon>Actinomycetota</taxon>
        <taxon>Actinomycetes</taxon>
        <taxon>Kitasatosporales</taxon>
        <taxon>Streptomycetaceae</taxon>
        <taxon>Streptacidiphilus</taxon>
    </lineage>
</organism>
<reference evidence="4" key="1">
    <citation type="submission" date="2020-11" db="EMBL/GenBank/DDBJ databases">
        <title>Isolation and identification of active actinomycetes.</title>
        <authorList>
            <person name="Yu B."/>
        </authorList>
    </citation>
    <scope>NUCLEOTIDE SEQUENCE</scope>
    <source>
        <strain evidence="4">NEAU-YB345</strain>
    </source>
</reference>
<dbReference type="Pfam" id="PF00583">
    <property type="entry name" value="Acetyltransf_1"/>
    <property type="match status" value="1"/>
</dbReference>
<dbReference type="InterPro" id="IPR016181">
    <property type="entry name" value="Acyl_CoA_acyltransferase"/>
</dbReference>
<dbReference type="PROSITE" id="PS51186">
    <property type="entry name" value="GNAT"/>
    <property type="match status" value="1"/>
</dbReference>
<evidence type="ECO:0000259" key="3">
    <source>
        <dbReference type="PROSITE" id="PS51186"/>
    </source>
</evidence>
<keyword evidence="5" id="KW-1185">Reference proteome</keyword>
<feature type="domain" description="N-acetyltransferase" evidence="3">
    <location>
        <begin position="1"/>
        <end position="128"/>
    </location>
</feature>
<dbReference type="RefSeq" id="WP_196194144.1">
    <property type="nucleotide sequence ID" value="NZ_JADPRT010000004.1"/>
</dbReference>
<evidence type="ECO:0000313" key="5">
    <source>
        <dbReference type="Proteomes" id="UP000657385"/>
    </source>
</evidence>
<dbReference type="PANTHER" id="PTHR43877:SF1">
    <property type="entry name" value="ACETYLTRANSFERASE"/>
    <property type="match status" value="1"/>
</dbReference>
<dbReference type="InterPro" id="IPR050832">
    <property type="entry name" value="Bact_Acetyltransf"/>
</dbReference>
<dbReference type="InterPro" id="IPR000182">
    <property type="entry name" value="GNAT_dom"/>
</dbReference>
<dbReference type="EMBL" id="JADPRT010000004">
    <property type="protein sequence ID" value="MBF9068769.1"/>
    <property type="molecule type" value="Genomic_DNA"/>
</dbReference>
<keyword evidence="1" id="KW-0808">Transferase</keyword>
<dbReference type="Proteomes" id="UP000657385">
    <property type="component" value="Unassembled WGS sequence"/>
</dbReference>
<accession>A0A931B1Q0</accession>
<dbReference type="PANTHER" id="PTHR43877">
    <property type="entry name" value="AMINOALKYLPHOSPHONATE N-ACETYLTRANSFERASE-RELATED-RELATED"/>
    <property type="match status" value="1"/>
</dbReference>
<name>A0A931B1Q0_9ACTN</name>
<evidence type="ECO:0000256" key="2">
    <source>
        <dbReference type="ARBA" id="ARBA00023315"/>
    </source>
</evidence>
<evidence type="ECO:0000313" key="4">
    <source>
        <dbReference type="EMBL" id="MBF9068769.1"/>
    </source>
</evidence>
<protein>
    <submittedName>
        <fullName evidence="4">GNAT family N-acetyltransferase</fullName>
    </submittedName>
</protein>
<proteinExistence type="predicted"/>
<gene>
    <name evidence="4" type="ORF">I2501_12120</name>
</gene>
<dbReference type="SUPFAM" id="SSF55729">
    <property type="entry name" value="Acyl-CoA N-acyltransferases (Nat)"/>
    <property type="match status" value="1"/>
</dbReference>
<dbReference type="Gene3D" id="3.40.630.30">
    <property type="match status" value="1"/>
</dbReference>
<dbReference type="CDD" id="cd04301">
    <property type="entry name" value="NAT_SF"/>
    <property type="match status" value="1"/>
</dbReference>
<dbReference type="GO" id="GO:0016747">
    <property type="term" value="F:acyltransferase activity, transferring groups other than amino-acyl groups"/>
    <property type="evidence" value="ECO:0007669"/>
    <property type="project" value="InterPro"/>
</dbReference>
<dbReference type="AlphaFoldDB" id="A0A931B1Q0"/>
<comment type="caution">
    <text evidence="4">The sequence shown here is derived from an EMBL/GenBank/DDBJ whole genome shotgun (WGS) entry which is preliminary data.</text>
</comment>
<keyword evidence="2" id="KW-0012">Acyltransferase</keyword>
<evidence type="ECO:0000256" key="1">
    <source>
        <dbReference type="ARBA" id="ARBA00022679"/>
    </source>
</evidence>